<feature type="region of interest" description="Disordered" evidence="5">
    <location>
        <begin position="245"/>
        <end position="273"/>
    </location>
</feature>
<feature type="compositionally biased region" description="Pro residues" evidence="5">
    <location>
        <begin position="115"/>
        <end position="131"/>
    </location>
</feature>
<dbReference type="EMBL" id="GL876973">
    <property type="protein sequence ID" value="KLU89739.1"/>
    <property type="molecule type" value="Genomic_DNA"/>
</dbReference>
<dbReference type="PROSITE" id="PS50089">
    <property type="entry name" value="ZF_RING_2"/>
    <property type="match status" value="1"/>
</dbReference>
<evidence type="ECO:0000259" key="8">
    <source>
        <dbReference type="PROSITE" id="PS51270"/>
    </source>
</evidence>
<dbReference type="PROSITE" id="PS51270">
    <property type="entry name" value="ZF_CTCHY"/>
    <property type="match status" value="1"/>
</dbReference>
<feature type="compositionally biased region" description="Gly residues" evidence="5">
    <location>
        <begin position="58"/>
        <end position="70"/>
    </location>
</feature>
<organism evidence="10 11">
    <name type="scientific">Magnaporthiopsis poae (strain ATCC 64411 / 73-15)</name>
    <name type="common">Kentucky bluegrass fungus</name>
    <name type="synonym">Magnaporthe poae</name>
    <dbReference type="NCBI Taxonomy" id="644358"/>
    <lineage>
        <taxon>Eukaryota</taxon>
        <taxon>Fungi</taxon>
        <taxon>Dikarya</taxon>
        <taxon>Ascomycota</taxon>
        <taxon>Pezizomycotina</taxon>
        <taxon>Sordariomycetes</taxon>
        <taxon>Sordariomycetidae</taxon>
        <taxon>Magnaporthales</taxon>
        <taxon>Magnaporthaceae</taxon>
        <taxon>Magnaporthiopsis</taxon>
    </lineage>
</organism>
<evidence type="ECO:0000256" key="2">
    <source>
        <dbReference type="ARBA" id="ARBA00022771"/>
    </source>
</evidence>
<dbReference type="SUPFAM" id="SSF57850">
    <property type="entry name" value="RING/U-box"/>
    <property type="match status" value="1"/>
</dbReference>
<evidence type="ECO:0000256" key="1">
    <source>
        <dbReference type="ARBA" id="ARBA00022723"/>
    </source>
</evidence>
<feature type="region of interest" description="Disordered" evidence="5">
    <location>
        <begin position="755"/>
        <end position="808"/>
    </location>
</feature>
<feature type="region of interest" description="Disordered" evidence="5">
    <location>
        <begin position="28"/>
        <end position="210"/>
    </location>
</feature>
<dbReference type="InterPro" id="IPR001841">
    <property type="entry name" value="Znf_RING"/>
</dbReference>
<gene>
    <name evidence="9" type="ORF">MAPG_08708</name>
</gene>
<dbReference type="GO" id="GO:0016567">
    <property type="term" value="P:protein ubiquitination"/>
    <property type="evidence" value="ECO:0007669"/>
    <property type="project" value="TreeGrafter"/>
</dbReference>
<dbReference type="eggNOG" id="KOG1940">
    <property type="taxonomic scope" value="Eukaryota"/>
</dbReference>
<evidence type="ECO:0000256" key="3">
    <source>
        <dbReference type="ARBA" id="ARBA00022833"/>
    </source>
</evidence>
<dbReference type="PANTHER" id="PTHR21319:SF0">
    <property type="entry name" value="AND RING FINGER DOMAIN PROTEIN, PUTATIVE (AFU_ORTHOLOGUE AFUA_1G08900)-RELATED"/>
    <property type="match status" value="1"/>
</dbReference>
<dbReference type="GO" id="GO:0061630">
    <property type="term" value="F:ubiquitin protein ligase activity"/>
    <property type="evidence" value="ECO:0007669"/>
    <property type="project" value="TreeGrafter"/>
</dbReference>
<dbReference type="InterPro" id="IPR013083">
    <property type="entry name" value="Znf_RING/FYVE/PHD"/>
</dbReference>
<dbReference type="PANTHER" id="PTHR21319">
    <property type="entry name" value="RING FINGER AND CHY ZINC FINGER DOMAIN-CONTAINING PROTEIN 1"/>
    <property type="match status" value="1"/>
</dbReference>
<reference evidence="10" key="4">
    <citation type="journal article" date="2015" name="G3 (Bethesda)">
        <title>Genome sequences of three phytopathogenic species of the Magnaporthaceae family of fungi.</title>
        <authorList>
            <person name="Okagaki L.H."/>
            <person name="Nunes C.C."/>
            <person name="Sailsbery J."/>
            <person name="Clay B."/>
            <person name="Brown D."/>
            <person name="John T."/>
            <person name="Oh Y."/>
            <person name="Young N."/>
            <person name="Fitzgerald M."/>
            <person name="Haas B.J."/>
            <person name="Zeng Q."/>
            <person name="Young S."/>
            <person name="Adiconis X."/>
            <person name="Fan L."/>
            <person name="Levin J.Z."/>
            <person name="Mitchell T.K."/>
            <person name="Okubara P.A."/>
            <person name="Farman M.L."/>
            <person name="Kohn L.M."/>
            <person name="Birren B."/>
            <person name="Ma L.-J."/>
            <person name="Dean R.A."/>
        </authorList>
    </citation>
    <scope>NUCLEOTIDE SEQUENCE</scope>
    <source>
        <strain evidence="10">ATCC 64411 / 73-15</strain>
    </source>
</reference>
<dbReference type="Pfam" id="PF13639">
    <property type="entry name" value="zf-RING_2"/>
    <property type="match status" value="1"/>
</dbReference>
<evidence type="ECO:0000313" key="11">
    <source>
        <dbReference type="Proteomes" id="UP000011715"/>
    </source>
</evidence>
<reference evidence="10" key="5">
    <citation type="submission" date="2015-06" db="UniProtKB">
        <authorList>
            <consortium name="EnsemblFungi"/>
        </authorList>
    </citation>
    <scope>IDENTIFICATION</scope>
    <source>
        <strain evidence="10">ATCC 64411</strain>
    </source>
</reference>
<evidence type="ECO:0000313" key="9">
    <source>
        <dbReference type="EMBL" id="KLU89739.1"/>
    </source>
</evidence>
<dbReference type="GO" id="GO:0006511">
    <property type="term" value="P:ubiquitin-dependent protein catabolic process"/>
    <property type="evidence" value="ECO:0007669"/>
    <property type="project" value="TreeGrafter"/>
</dbReference>
<reference evidence="11" key="1">
    <citation type="submission" date="2010-05" db="EMBL/GenBank/DDBJ databases">
        <title>The genome sequence of Magnaporthe poae strain ATCC 64411.</title>
        <authorList>
            <person name="Ma L.-J."/>
            <person name="Dead R."/>
            <person name="Young S."/>
            <person name="Zeng Q."/>
            <person name="Koehrsen M."/>
            <person name="Alvarado L."/>
            <person name="Berlin A."/>
            <person name="Chapman S.B."/>
            <person name="Chen Z."/>
            <person name="Freedman E."/>
            <person name="Gellesch M."/>
            <person name="Goldberg J."/>
            <person name="Griggs A."/>
            <person name="Gujja S."/>
            <person name="Heilman E.R."/>
            <person name="Heiman D."/>
            <person name="Hepburn T."/>
            <person name="Howarth C."/>
            <person name="Jen D."/>
            <person name="Larson L."/>
            <person name="Mehta T."/>
            <person name="Neiman D."/>
            <person name="Pearson M."/>
            <person name="Roberts A."/>
            <person name="Saif S."/>
            <person name="Shea T."/>
            <person name="Shenoy N."/>
            <person name="Sisk P."/>
            <person name="Stolte C."/>
            <person name="Sykes S."/>
            <person name="Walk T."/>
            <person name="White J."/>
            <person name="Yandava C."/>
            <person name="Haas B."/>
            <person name="Nusbaum C."/>
            <person name="Birren B."/>
        </authorList>
    </citation>
    <scope>NUCLEOTIDE SEQUENCE [LARGE SCALE GENOMIC DNA]</scope>
    <source>
        <strain evidence="11">ATCC 64411 / 73-15</strain>
    </source>
</reference>
<dbReference type="Gene3D" id="3.30.40.10">
    <property type="entry name" value="Zinc/RING finger domain, C3HC4 (zinc finger)"/>
    <property type="match status" value="1"/>
</dbReference>
<evidence type="ECO:0000259" key="6">
    <source>
        <dbReference type="PROSITE" id="PS50089"/>
    </source>
</evidence>
<evidence type="ECO:0000256" key="4">
    <source>
        <dbReference type="PROSITE-ProRule" id="PRU00601"/>
    </source>
</evidence>
<dbReference type="Proteomes" id="UP000011715">
    <property type="component" value="Unassembled WGS sequence"/>
</dbReference>
<dbReference type="PROSITE" id="PS51266">
    <property type="entry name" value="ZF_CHY"/>
    <property type="match status" value="1"/>
</dbReference>
<dbReference type="Gene3D" id="2.20.28.10">
    <property type="match status" value="1"/>
</dbReference>
<dbReference type="Pfam" id="PF14599">
    <property type="entry name" value="zinc_ribbon_6"/>
    <property type="match status" value="1"/>
</dbReference>
<proteinExistence type="predicted"/>
<keyword evidence="11" id="KW-1185">Reference proteome</keyword>
<dbReference type="InterPro" id="IPR037275">
    <property type="entry name" value="Znf_CTCHY_sf"/>
</dbReference>
<dbReference type="EnsemblFungi" id="MAPG_08708T0">
    <property type="protein sequence ID" value="MAPG_08708T0"/>
    <property type="gene ID" value="MAPG_08708"/>
</dbReference>
<feature type="domain" description="CTCHY-type" evidence="8">
    <location>
        <begin position="425"/>
        <end position="491"/>
    </location>
</feature>
<feature type="compositionally biased region" description="Low complexity" evidence="5">
    <location>
        <begin position="93"/>
        <end position="114"/>
    </location>
</feature>
<dbReference type="GO" id="GO:0008270">
    <property type="term" value="F:zinc ion binding"/>
    <property type="evidence" value="ECO:0007669"/>
    <property type="project" value="UniProtKB-KW"/>
</dbReference>
<dbReference type="GO" id="GO:0005634">
    <property type="term" value="C:nucleus"/>
    <property type="evidence" value="ECO:0007669"/>
    <property type="project" value="TreeGrafter"/>
</dbReference>
<evidence type="ECO:0000256" key="5">
    <source>
        <dbReference type="SAM" id="MobiDB-lite"/>
    </source>
</evidence>
<feature type="compositionally biased region" description="Low complexity" evidence="5">
    <location>
        <begin position="28"/>
        <end position="51"/>
    </location>
</feature>
<dbReference type="AlphaFoldDB" id="A0A0C4E822"/>
<keyword evidence="2 4" id="KW-0863">Zinc-finger</keyword>
<dbReference type="InterPro" id="IPR008913">
    <property type="entry name" value="Znf_CHY"/>
</dbReference>
<dbReference type="InterPro" id="IPR039512">
    <property type="entry name" value="RCHY1_zinc-ribbon"/>
</dbReference>
<dbReference type="Pfam" id="PF05495">
    <property type="entry name" value="zf-CHY"/>
    <property type="match status" value="1"/>
</dbReference>
<accession>A0A0C4E822</accession>
<dbReference type="SUPFAM" id="SSF161245">
    <property type="entry name" value="Zinc hairpin stack"/>
    <property type="match status" value="1"/>
</dbReference>
<feature type="compositionally biased region" description="Acidic residues" evidence="5">
    <location>
        <begin position="726"/>
        <end position="738"/>
    </location>
</feature>
<feature type="region of interest" description="Disordered" evidence="5">
    <location>
        <begin position="602"/>
        <end position="643"/>
    </location>
</feature>
<dbReference type="SUPFAM" id="SSF161219">
    <property type="entry name" value="CHY zinc finger-like"/>
    <property type="match status" value="1"/>
</dbReference>
<reference evidence="9" key="2">
    <citation type="submission" date="2010-05" db="EMBL/GenBank/DDBJ databases">
        <title>The Genome Sequence of Magnaporthe poae strain ATCC 64411.</title>
        <authorList>
            <consortium name="The Broad Institute Genome Sequencing Platform"/>
            <consortium name="Broad Institute Genome Sequencing Center for Infectious Disease"/>
            <person name="Ma L.-J."/>
            <person name="Dead R."/>
            <person name="Young S."/>
            <person name="Zeng Q."/>
            <person name="Koehrsen M."/>
            <person name="Alvarado L."/>
            <person name="Berlin A."/>
            <person name="Chapman S.B."/>
            <person name="Chen Z."/>
            <person name="Freedman E."/>
            <person name="Gellesch M."/>
            <person name="Goldberg J."/>
            <person name="Griggs A."/>
            <person name="Gujja S."/>
            <person name="Heilman E.R."/>
            <person name="Heiman D."/>
            <person name="Hepburn T."/>
            <person name="Howarth C."/>
            <person name="Jen D."/>
            <person name="Larson L."/>
            <person name="Mehta T."/>
            <person name="Neiman D."/>
            <person name="Pearson M."/>
            <person name="Roberts A."/>
            <person name="Saif S."/>
            <person name="Shea T."/>
            <person name="Shenoy N."/>
            <person name="Sisk P."/>
            <person name="Stolte C."/>
            <person name="Sykes S."/>
            <person name="Walk T."/>
            <person name="White J."/>
            <person name="Yandava C."/>
            <person name="Haas B."/>
            <person name="Nusbaum C."/>
            <person name="Birren B."/>
        </authorList>
    </citation>
    <scope>NUCLEOTIDE SEQUENCE</scope>
    <source>
        <strain evidence="9">ATCC 64411</strain>
    </source>
</reference>
<feature type="domain" description="RING-type" evidence="6">
    <location>
        <begin position="492"/>
        <end position="535"/>
    </location>
</feature>
<dbReference type="EMBL" id="ADBL01002113">
    <property type="status" value="NOT_ANNOTATED_CDS"/>
    <property type="molecule type" value="Genomic_DNA"/>
</dbReference>
<sequence>MSALIPNLVPSFIVEPVLRQARRFSRGSFASPAAPAPSADSTTSASSPLSARQEDGDQQGGGSGSVGAAGQGQLLEGHTEDAGDQDPSTAAVDSGLGSQPSSSSPNRSPSDRLAPGPPRPTPPTSQTPPSAPSAQGARESPLEEASSRQQYHSAEQATASLGMAAAQRDPIATQDGVPAPSVAVSANGGTISSMPQEYLRPEALPEDDGMGPLRRRILEIHSRPIPATEKAQLLHSMFTEGYERSRQDIQEQQKKKRVSSHSSHSGTSEGGANGVLYEQAAPQGPLESLKFWQLSLGESSTPPRFLLTEDDLKPTYAPVEQRHRGRHGTGSGVFWPNGGFNISSSSSSSSSGPQQQEPQHMGCEHYRRNVKLQCNTCQKWYTCRLCHDEAEDHALPRKETKNMLCMPCGYAQKAGDECVRCGRLAARYYCGVCKLWNDDPDASTYHCDGCGICRVGAGLGKDFFHCKSCGICIAIETKDSHRCREGAMDCNCPICGEYMFTSTKRMIHMNPCRHLIHKRCYEQHMLTSYKCPICSKSTRNMESLFRKWDQNIAEQPMPPEWAAARAIIYCNDCEAKSQTLYHWVGLKCSICKGYNTREVQILNAPGSGPSTTEAAPPPGEDDSAAGAPLTAGGGNEAGTSAASAATVTAPAALAVGAAPPDTAHRSSASSGPRDIAQPRRSVSHMPGASVGGMRTTLPVQPPERYARSLSPTPVFPEIEGGPEGSMMDDEDDDGRNDDMLDFDFWSRVGLGRLGGSEMRLFGDAGESHDDVDDDEDDSEDDDDESSEEGDPREDEEDDDNEITLFGHR</sequence>
<dbReference type="InterPro" id="IPR037274">
    <property type="entry name" value="Znf_CHY_sf"/>
</dbReference>
<feature type="compositionally biased region" description="Acidic residues" evidence="5">
    <location>
        <begin position="769"/>
        <end position="801"/>
    </location>
</feature>
<dbReference type="InterPro" id="IPR017921">
    <property type="entry name" value="Znf_CTCHY"/>
</dbReference>
<evidence type="ECO:0000259" key="7">
    <source>
        <dbReference type="PROSITE" id="PS51266"/>
    </source>
</evidence>
<evidence type="ECO:0000313" key="10">
    <source>
        <dbReference type="EnsemblFungi" id="MAPG_08708T0"/>
    </source>
</evidence>
<feature type="domain" description="CHY-type" evidence="7">
    <location>
        <begin position="356"/>
        <end position="423"/>
    </location>
</feature>
<reference evidence="9" key="3">
    <citation type="submission" date="2011-03" db="EMBL/GenBank/DDBJ databases">
        <title>Annotation of Magnaporthe poae ATCC 64411.</title>
        <authorList>
            <person name="Ma L.-J."/>
            <person name="Dead R."/>
            <person name="Young S.K."/>
            <person name="Zeng Q."/>
            <person name="Gargeya S."/>
            <person name="Fitzgerald M."/>
            <person name="Haas B."/>
            <person name="Abouelleil A."/>
            <person name="Alvarado L."/>
            <person name="Arachchi H.M."/>
            <person name="Berlin A."/>
            <person name="Brown A."/>
            <person name="Chapman S.B."/>
            <person name="Chen Z."/>
            <person name="Dunbar C."/>
            <person name="Freedman E."/>
            <person name="Gearin G."/>
            <person name="Gellesch M."/>
            <person name="Goldberg J."/>
            <person name="Griggs A."/>
            <person name="Gujja S."/>
            <person name="Heiman D."/>
            <person name="Howarth C."/>
            <person name="Larson L."/>
            <person name="Lui A."/>
            <person name="MacDonald P.J.P."/>
            <person name="Mehta T."/>
            <person name="Montmayeur A."/>
            <person name="Murphy C."/>
            <person name="Neiman D."/>
            <person name="Pearson M."/>
            <person name="Priest M."/>
            <person name="Roberts A."/>
            <person name="Saif S."/>
            <person name="Shea T."/>
            <person name="Shenoy N."/>
            <person name="Sisk P."/>
            <person name="Stolte C."/>
            <person name="Sykes S."/>
            <person name="Yandava C."/>
            <person name="Wortman J."/>
            <person name="Nusbaum C."/>
            <person name="Birren B."/>
        </authorList>
    </citation>
    <scope>NUCLEOTIDE SEQUENCE</scope>
    <source>
        <strain evidence="9">ATCC 64411</strain>
    </source>
</reference>
<dbReference type="STRING" id="644358.A0A0C4E822"/>
<feature type="region of interest" description="Disordered" evidence="5">
    <location>
        <begin position="658"/>
        <end position="738"/>
    </location>
</feature>
<dbReference type="CDD" id="cd16464">
    <property type="entry name" value="RING-H2_Pirh2-like"/>
    <property type="match status" value="1"/>
</dbReference>
<dbReference type="VEuPathDB" id="FungiDB:MAPG_08708"/>
<dbReference type="OMA" id="METQFRN"/>
<dbReference type="OrthoDB" id="411372at2759"/>
<protein>
    <submittedName>
        <fullName evidence="9">RING finger and CHY zinc finger domain-containing protein</fullName>
    </submittedName>
</protein>
<keyword evidence="1" id="KW-0479">Metal-binding</keyword>
<feature type="compositionally biased region" description="Polar residues" evidence="5">
    <location>
        <begin position="147"/>
        <end position="159"/>
    </location>
</feature>
<name>A0A0C4E822_MAGP6</name>
<keyword evidence="3" id="KW-0862">Zinc</keyword>
<dbReference type="SMART" id="SM00184">
    <property type="entry name" value="RING"/>
    <property type="match status" value="1"/>
</dbReference>